<dbReference type="STRING" id="316274.Haur_4404"/>
<dbReference type="Gene3D" id="3.30.565.10">
    <property type="entry name" value="Histidine kinase-like ATPase, C-terminal domain"/>
    <property type="match status" value="1"/>
</dbReference>
<feature type="transmembrane region" description="Helical" evidence="10">
    <location>
        <begin position="25"/>
        <end position="44"/>
    </location>
</feature>
<dbReference type="InterPro" id="IPR004358">
    <property type="entry name" value="Sig_transdc_His_kin-like_C"/>
</dbReference>
<protein>
    <recommendedName>
        <fullName evidence="8">Circadian input-output histidine kinase CikA</fullName>
        <ecNumber evidence="3">2.7.13.3</ecNumber>
    </recommendedName>
</protein>
<reference evidence="12 13" key="1">
    <citation type="journal article" date="2011" name="Stand. Genomic Sci.">
        <title>Complete genome sequence of the filamentous gliding predatory bacterium Herpetosiphon aurantiacus type strain (114-95(T)).</title>
        <authorList>
            <person name="Kiss H."/>
            <person name="Nett M."/>
            <person name="Domin N."/>
            <person name="Martin K."/>
            <person name="Maresca J.A."/>
            <person name="Copeland A."/>
            <person name="Lapidus A."/>
            <person name="Lucas S."/>
            <person name="Berry K.W."/>
            <person name="Glavina Del Rio T."/>
            <person name="Dalin E."/>
            <person name="Tice H."/>
            <person name="Pitluck S."/>
            <person name="Richardson P."/>
            <person name="Bruce D."/>
            <person name="Goodwin L."/>
            <person name="Han C."/>
            <person name="Detter J.C."/>
            <person name="Schmutz J."/>
            <person name="Brettin T."/>
            <person name="Land M."/>
            <person name="Hauser L."/>
            <person name="Kyrpides N.C."/>
            <person name="Ivanova N."/>
            <person name="Goker M."/>
            <person name="Woyke T."/>
            <person name="Klenk H.P."/>
            <person name="Bryant D.A."/>
        </authorList>
    </citation>
    <scope>NUCLEOTIDE SEQUENCE [LARGE SCALE GENOMIC DNA]</scope>
    <source>
        <strain evidence="13">ATCC 23779 / DSM 785 / 114-95</strain>
    </source>
</reference>
<dbReference type="PANTHER" id="PTHR43047:SF78">
    <property type="entry name" value="SENSORY_REGULATORY PROTEIN RPFC"/>
    <property type="match status" value="1"/>
</dbReference>
<evidence type="ECO:0000256" key="3">
    <source>
        <dbReference type="ARBA" id="ARBA00012438"/>
    </source>
</evidence>
<keyword evidence="4" id="KW-0597">Phosphoprotein</keyword>
<dbReference type="InterPro" id="IPR005467">
    <property type="entry name" value="His_kinase_dom"/>
</dbReference>
<evidence type="ECO:0000256" key="1">
    <source>
        <dbReference type="ARBA" id="ARBA00000085"/>
    </source>
</evidence>
<organism evidence="12 13">
    <name type="scientific">Herpetosiphon aurantiacus (strain ATCC 23779 / DSM 785 / 114-95)</name>
    <dbReference type="NCBI Taxonomy" id="316274"/>
    <lineage>
        <taxon>Bacteria</taxon>
        <taxon>Bacillati</taxon>
        <taxon>Chloroflexota</taxon>
        <taxon>Chloroflexia</taxon>
        <taxon>Herpetosiphonales</taxon>
        <taxon>Herpetosiphonaceae</taxon>
        <taxon>Herpetosiphon</taxon>
    </lineage>
</organism>
<evidence type="ECO:0000256" key="7">
    <source>
        <dbReference type="ARBA" id="ARBA00023012"/>
    </source>
</evidence>
<dbReference type="GO" id="GO:0000155">
    <property type="term" value="F:phosphorelay sensor kinase activity"/>
    <property type="evidence" value="ECO:0007669"/>
    <property type="project" value="InterPro"/>
</dbReference>
<dbReference type="PROSITE" id="PS50109">
    <property type="entry name" value="HIS_KIN"/>
    <property type="match status" value="1"/>
</dbReference>
<dbReference type="Pfam" id="PF00512">
    <property type="entry name" value="HisKA"/>
    <property type="match status" value="1"/>
</dbReference>
<dbReference type="SMART" id="SM00388">
    <property type="entry name" value="HisKA"/>
    <property type="match status" value="1"/>
</dbReference>
<comment type="similarity">
    <text evidence="2">In the N-terminal section; belongs to the phytochrome family.</text>
</comment>
<dbReference type="EC" id="2.7.13.3" evidence="3"/>
<dbReference type="InterPro" id="IPR036890">
    <property type="entry name" value="HATPase_C_sf"/>
</dbReference>
<keyword evidence="7" id="KW-0902">Two-component regulatory system</keyword>
<dbReference type="EMBL" id="CP000875">
    <property type="protein sequence ID" value="ABX07036.1"/>
    <property type="molecule type" value="Genomic_DNA"/>
</dbReference>
<keyword evidence="10" id="KW-0472">Membrane</keyword>
<keyword evidence="13" id="KW-1185">Reference proteome</keyword>
<dbReference type="HOGENOM" id="CLU_000445_114_75_0"/>
<dbReference type="SUPFAM" id="SSF55874">
    <property type="entry name" value="ATPase domain of HSP90 chaperone/DNA topoisomerase II/histidine kinase"/>
    <property type="match status" value="1"/>
</dbReference>
<feature type="transmembrane region" description="Helical" evidence="10">
    <location>
        <begin position="80"/>
        <end position="100"/>
    </location>
</feature>
<dbReference type="CDD" id="cd00082">
    <property type="entry name" value="HisKA"/>
    <property type="match status" value="1"/>
</dbReference>
<dbReference type="FunFam" id="3.30.565.10:FF:000010">
    <property type="entry name" value="Sensor histidine kinase RcsC"/>
    <property type="match status" value="1"/>
</dbReference>
<dbReference type="PANTHER" id="PTHR43047">
    <property type="entry name" value="TWO-COMPONENT HISTIDINE PROTEIN KINASE"/>
    <property type="match status" value="1"/>
</dbReference>
<dbReference type="InterPro" id="IPR003661">
    <property type="entry name" value="HisK_dim/P_dom"/>
</dbReference>
<keyword evidence="10" id="KW-1133">Transmembrane helix</keyword>
<evidence type="ECO:0000256" key="6">
    <source>
        <dbReference type="ARBA" id="ARBA00022777"/>
    </source>
</evidence>
<proteinExistence type="inferred from homology"/>
<keyword evidence="5 12" id="KW-0808">Transferase</keyword>
<evidence type="ECO:0000256" key="2">
    <source>
        <dbReference type="ARBA" id="ARBA00006402"/>
    </source>
</evidence>
<dbReference type="SMART" id="SM00387">
    <property type="entry name" value="HATPase_c"/>
    <property type="match status" value="1"/>
</dbReference>
<dbReference type="InParanoid" id="A9AYZ6"/>
<keyword evidence="10" id="KW-0812">Transmembrane</keyword>
<dbReference type="InterPro" id="IPR036097">
    <property type="entry name" value="HisK_dim/P_sf"/>
</dbReference>
<keyword evidence="6 12" id="KW-0418">Kinase</keyword>
<evidence type="ECO:0000256" key="4">
    <source>
        <dbReference type="ARBA" id="ARBA00022553"/>
    </source>
</evidence>
<dbReference type="InterPro" id="IPR003594">
    <property type="entry name" value="HATPase_dom"/>
</dbReference>
<accession>A9AYZ6</accession>
<sequence length="497" mass="54820">MEEHDQIDASLQENLLSFRIDTLTILVYLCLGFGVLWFAMLLTQVTSNAGDYTRSGPPWVLFAVGTGMAFMGLRYNKIRLARSAFFFSIVGTPTISLFLLPGTTQFMSYSLVLAVIIAGILYSPRAPFTVVALVVVIFLMVGMASATNFTNHYGSITQFITTFTPPSVTLLLAALTSWLATRDLVATVEWAMESHRLAERRAERLRVSEARVARTLLELEGAYEMQSRLNSQLQVLNKELEVARTAADEANTLKTRFLANMSHELRTPLNAIINFTQFLGKPRYGDLTARQIELQERVLVNSEHLLGLINDILDLSKIEAGRMELHLELLDLQPIFNGVMATAVGLTKSKGLNLESDVEEEIPPVRGDKVRVRQILLNLLSNAAKFTDSGGITLRAFESDGMVQISVIDTGAGIPAHELPLVFEEFHQVEQAASAQRQQGTGLGLPISRHLVELQGGTMWAESQFGSGSSFSFTLPIAENLTPEVVIFDPQTKQTAL</sequence>
<evidence type="ECO:0000259" key="11">
    <source>
        <dbReference type="PROSITE" id="PS50109"/>
    </source>
</evidence>
<comment type="catalytic activity">
    <reaction evidence="1">
        <text>ATP + protein L-histidine = ADP + protein N-phospho-L-histidine.</text>
        <dbReference type="EC" id="2.7.13.3"/>
    </reaction>
</comment>
<name>A9AYZ6_HERA2</name>
<keyword evidence="9" id="KW-0175">Coiled coil</keyword>
<feature type="transmembrane region" description="Helical" evidence="10">
    <location>
        <begin position="130"/>
        <end position="150"/>
    </location>
</feature>
<feature type="domain" description="Histidine kinase" evidence="11">
    <location>
        <begin position="260"/>
        <end position="479"/>
    </location>
</feature>
<feature type="transmembrane region" description="Helical" evidence="10">
    <location>
        <begin position="106"/>
        <end position="123"/>
    </location>
</feature>
<dbReference type="Proteomes" id="UP000000787">
    <property type="component" value="Chromosome"/>
</dbReference>
<dbReference type="Pfam" id="PF02518">
    <property type="entry name" value="HATPase_c"/>
    <property type="match status" value="1"/>
</dbReference>
<gene>
    <name evidence="12" type="ordered locus">Haur_4404</name>
</gene>
<evidence type="ECO:0000256" key="5">
    <source>
        <dbReference type="ARBA" id="ARBA00022679"/>
    </source>
</evidence>
<evidence type="ECO:0000256" key="10">
    <source>
        <dbReference type="SAM" id="Phobius"/>
    </source>
</evidence>
<dbReference type="KEGG" id="hau:Haur_4404"/>
<feature type="coiled-coil region" evidence="9">
    <location>
        <begin position="226"/>
        <end position="253"/>
    </location>
</feature>
<dbReference type="Gene3D" id="1.10.287.130">
    <property type="match status" value="1"/>
</dbReference>
<evidence type="ECO:0000256" key="8">
    <source>
        <dbReference type="ARBA" id="ARBA00074306"/>
    </source>
</evidence>
<feature type="transmembrane region" description="Helical" evidence="10">
    <location>
        <begin position="56"/>
        <end position="73"/>
    </location>
</feature>
<dbReference type="eggNOG" id="COG2205">
    <property type="taxonomic scope" value="Bacteria"/>
</dbReference>
<dbReference type="SUPFAM" id="SSF47384">
    <property type="entry name" value="Homodimeric domain of signal transducing histidine kinase"/>
    <property type="match status" value="1"/>
</dbReference>
<dbReference type="BioCyc" id="HAUR316274:GHYA-4458-MONOMER"/>
<evidence type="ECO:0000256" key="9">
    <source>
        <dbReference type="SAM" id="Coils"/>
    </source>
</evidence>
<dbReference type="AlphaFoldDB" id="A9AYZ6"/>
<evidence type="ECO:0000313" key="12">
    <source>
        <dbReference type="EMBL" id="ABX07036.1"/>
    </source>
</evidence>
<evidence type="ECO:0000313" key="13">
    <source>
        <dbReference type="Proteomes" id="UP000000787"/>
    </source>
</evidence>
<dbReference type="PRINTS" id="PR00344">
    <property type="entry name" value="BCTRLSENSOR"/>
</dbReference>